<feature type="transmembrane region" description="Helical" evidence="1">
    <location>
        <begin position="904"/>
        <end position="929"/>
    </location>
</feature>
<dbReference type="EMBL" id="SMBH01000002">
    <property type="protein sequence ID" value="TCU19370.1"/>
    <property type="molecule type" value="Genomic_DNA"/>
</dbReference>
<dbReference type="RefSeq" id="WP_132559994.1">
    <property type="nucleotide sequence ID" value="NZ_SMBH01000002.1"/>
</dbReference>
<organism evidence="2 3">
    <name type="scientific">Rhizobium sullae</name>
    <name type="common">Rhizobium hedysari</name>
    <dbReference type="NCBI Taxonomy" id="50338"/>
    <lineage>
        <taxon>Bacteria</taxon>
        <taxon>Pseudomonadati</taxon>
        <taxon>Pseudomonadota</taxon>
        <taxon>Alphaproteobacteria</taxon>
        <taxon>Hyphomicrobiales</taxon>
        <taxon>Rhizobiaceae</taxon>
        <taxon>Rhizobium/Agrobacterium group</taxon>
        <taxon>Rhizobium</taxon>
    </lineage>
</organism>
<reference evidence="2 3" key="1">
    <citation type="submission" date="2019-03" db="EMBL/GenBank/DDBJ databases">
        <title>Genomic Encyclopedia of Type Strains, Phase IV (KMG-V): Genome sequencing to study the core and pangenomes of soil and plant-associated prokaryotes.</title>
        <authorList>
            <person name="Whitman W."/>
        </authorList>
    </citation>
    <scope>NUCLEOTIDE SEQUENCE [LARGE SCALE GENOMIC DNA]</scope>
    <source>
        <strain evidence="2 3">Hc14</strain>
    </source>
</reference>
<dbReference type="InterPro" id="IPR001036">
    <property type="entry name" value="Acrflvin-R"/>
</dbReference>
<dbReference type="Proteomes" id="UP000294576">
    <property type="component" value="Unassembled WGS sequence"/>
</dbReference>
<dbReference type="PRINTS" id="PR00702">
    <property type="entry name" value="ACRIFLAVINRP"/>
</dbReference>
<feature type="transmembrane region" description="Helical" evidence="1">
    <location>
        <begin position="462"/>
        <end position="480"/>
    </location>
</feature>
<feature type="transmembrane region" description="Helical" evidence="1">
    <location>
        <begin position="430"/>
        <end position="450"/>
    </location>
</feature>
<feature type="transmembrane region" description="Helical" evidence="1">
    <location>
        <begin position="527"/>
        <end position="550"/>
    </location>
</feature>
<dbReference type="GO" id="GO:0005886">
    <property type="term" value="C:plasma membrane"/>
    <property type="evidence" value="ECO:0007669"/>
    <property type="project" value="TreeGrafter"/>
</dbReference>
<accession>A0A4R3QCR9</accession>
<dbReference type="Gene3D" id="3.30.70.1440">
    <property type="entry name" value="Multidrug efflux transporter AcrB pore domain"/>
    <property type="match status" value="1"/>
</dbReference>
<comment type="caution">
    <text evidence="2">The sequence shown here is derived from an EMBL/GenBank/DDBJ whole genome shotgun (WGS) entry which is preliminary data.</text>
</comment>
<feature type="transmembrane region" description="Helical" evidence="1">
    <location>
        <begin position="386"/>
        <end position="410"/>
    </location>
</feature>
<evidence type="ECO:0000256" key="1">
    <source>
        <dbReference type="SAM" id="Phobius"/>
    </source>
</evidence>
<dbReference type="PANTHER" id="PTHR32063:SF21">
    <property type="entry name" value="MULTIDRUG RESISTANCE PROTEIN MDTB"/>
    <property type="match status" value="1"/>
</dbReference>
<keyword evidence="1" id="KW-0472">Membrane</keyword>
<dbReference type="Pfam" id="PF00873">
    <property type="entry name" value="ACR_tran"/>
    <property type="match status" value="1"/>
</dbReference>
<dbReference type="Gene3D" id="1.20.1640.10">
    <property type="entry name" value="Multidrug efflux transporter AcrB transmembrane domain"/>
    <property type="match status" value="2"/>
</dbReference>
<dbReference type="SUPFAM" id="SSF82693">
    <property type="entry name" value="Multidrug efflux transporter AcrB pore domain, PN1, PN2, PC1 and PC2 subdomains"/>
    <property type="match status" value="4"/>
</dbReference>
<keyword evidence="1" id="KW-1133">Transmembrane helix</keyword>
<feature type="transmembrane region" description="Helical" evidence="1">
    <location>
        <begin position="950"/>
        <end position="970"/>
    </location>
</feature>
<dbReference type="InterPro" id="IPR027463">
    <property type="entry name" value="AcrB_DN_DC_subdom"/>
</dbReference>
<feature type="transmembrane region" description="Helical" evidence="1">
    <location>
        <begin position="982"/>
        <end position="1006"/>
    </location>
</feature>
<name>A0A4R3QCR9_RHISU</name>
<dbReference type="GO" id="GO:0042910">
    <property type="term" value="F:xenobiotic transmembrane transporter activity"/>
    <property type="evidence" value="ECO:0007669"/>
    <property type="project" value="TreeGrafter"/>
</dbReference>
<feature type="transmembrane region" description="Helical" evidence="1">
    <location>
        <begin position="854"/>
        <end position="871"/>
    </location>
</feature>
<gene>
    <name evidence="2" type="ORF">EV132_102601</name>
</gene>
<feature type="transmembrane region" description="Helical" evidence="1">
    <location>
        <begin position="335"/>
        <end position="352"/>
    </location>
</feature>
<dbReference type="Gene3D" id="3.30.70.1320">
    <property type="entry name" value="Multidrug efflux transporter AcrB pore domain like"/>
    <property type="match status" value="1"/>
</dbReference>
<dbReference type="Gene3D" id="3.30.70.1430">
    <property type="entry name" value="Multidrug efflux transporter AcrB pore domain"/>
    <property type="match status" value="2"/>
</dbReference>
<keyword evidence="1" id="KW-0812">Transmembrane</keyword>
<dbReference type="AlphaFoldDB" id="A0A4R3QCR9"/>
<dbReference type="SUPFAM" id="SSF82866">
    <property type="entry name" value="Multidrug efflux transporter AcrB transmembrane domain"/>
    <property type="match status" value="2"/>
</dbReference>
<dbReference type="SUPFAM" id="SSF82714">
    <property type="entry name" value="Multidrug efflux transporter AcrB TolC docking domain, DN and DC subdomains"/>
    <property type="match status" value="2"/>
</dbReference>
<protein>
    <submittedName>
        <fullName evidence="2">HAE1 family hydrophobic/amphiphilic exporter-1</fullName>
    </submittedName>
</protein>
<sequence>MIPNFCIRRPVATTLLAIGVILAGLAGYRLLPVAALPQVDFPTINVSAALTGASPQTMANSVATPLIKQFETIPGISEISATNSLGNTSIVLQFDLNRNIDAAAADVQAAISNATRQLPDNMTTPPSYRKTNPADAPVMLLSVQSDTMPRAKLDAIAENIISPSLSTLPGVAEVSVFGAQTYAVRVEVDPNKLLARNIGIDTVNQAISAANSQVPVGTLQNSSQSMTINADTQRTNASEFRSLVIANPNGAPIHLGDIAEVKDSVQNQYTGGWYDGNRGIVLAIQRQPDANTVEVVDAINAKLPTLHAEIPASVTIKVMNDSATPIRDAISDVKFTLLLTIGLVVLVIYFFTGHLTATIIPGLAVPLSLISTFGMMYVLGYSIDNISLLGLTLAVGLVVDDAIVMLENILRHIEEGMPVLDAAIKGAGEVSYTIISMSVSLIAVFIPILLMGGVVGRIFNEFGMVVAIAIAASAIVSLTVTPMLSSRLSSGHGEPPFFIRWFDVGFERTLRGYDWAVGWCLSHRPTILGLFLASVGLTAYLFVALPASFFPSEDIGRLNISTRARQDISYPAMEALQNQAAAIVKQNPAVSHVMSIVGGNARSPLNNGTMFVELKDKEQRPPLDQTLRELRASIAKVPGLQAFITPQQSLRFGGRQTASQYQLVVQALGADQTNLWANKIQQAMRSDPRFTDVTTDAQNNALQANVVVDFEKAAAFGIDNNQLRTTLQESFSGYTAAQIQSTGDSYDVIVEYDTDRPWDDQKLQDIRVASTNGTLVPLSNFARVERNTGPVTINQTGQLVSTTVSFNLPAGEALGDATAAIDKIKKDINMPSDVFTSYGGTAQIFEQSQGNTPLLILAAVLTIYVVLGVLYESFIHPLTILSGLPAAALGALLALKVMGFDLSIIALIGLLMLIGIVKKNAIMMIDVALENLRSTSMSPMEAIHEACVRRFRPIMMTTFCALLGALPIALGTGASSELRQPLGIAVVGGLIVSQALTLFITPVIFIEMDRLSSWIQTLGRERKPVQEEEKPTAIAAE</sequence>
<feature type="transmembrane region" description="Helical" evidence="1">
    <location>
        <begin position="359"/>
        <end position="380"/>
    </location>
</feature>
<proteinExistence type="predicted"/>
<dbReference type="PANTHER" id="PTHR32063">
    <property type="match status" value="1"/>
</dbReference>
<dbReference type="Gene3D" id="3.30.2090.10">
    <property type="entry name" value="Multidrug efflux transporter AcrB TolC docking domain, DN and DC subdomains"/>
    <property type="match status" value="2"/>
</dbReference>
<evidence type="ECO:0000313" key="2">
    <source>
        <dbReference type="EMBL" id="TCU19370.1"/>
    </source>
</evidence>
<evidence type="ECO:0000313" key="3">
    <source>
        <dbReference type="Proteomes" id="UP000294576"/>
    </source>
</evidence>